<dbReference type="InterPro" id="IPR000008">
    <property type="entry name" value="C2_dom"/>
</dbReference>
<keyword evidence="3" id="KW-1185">Reference proteome</keyword>
<sequence>MLHLHIISAHDLSAKNITSYVEVVPKIEGAPRENFMAYAVTKKVSKDSDPQYNEDILIPFYCFNSIQLIFNEKKMVGERSIARITIPLNLGTLLKPQPITDRIELYNSFKGANATVTYSVSYTPLTNIITQKFQNPIKVYTYLTYDPPLQLNFQEVHMFCRGIENKGTIYDPSTREHIQIEEEPTKCGPSGLTQVFYFDHSYVQDGNFFFYIKAMNYTGKVTLKFATAPEYIDKDSSHQYFCNDTDSSIVVNCNNGTQNTFALFPVSLLMTLSKVSVKPISVTESDGIHNTPVYPMQAGIQGKDDIENMKDYYTNHPEGIAQQKIFNAAVKAIHGSLPASPNNGSNAIMSFDIVPGKSYSLKSAFKANSINERPKKISVSLSWSSCVDPTFCVYTCSEGCEKMSPIIFYDRHDKNNQVYFDYYDQFSKIRERIFFCLDKIDPAMKYVSLCALATMKPKRKGSNLIVRKNWSDAICIINDAESKAELMRFSLPTHDSPCGVFIALFIRDSDDDWMFMPVCKVFESKNPYASSPLTCVDSQEAFRDFVLSGAANK</sequence>
<proteinExistence type="predicted"/>
<evidence type="ECO:0000313" key="2">
    <source>
        <dbReference type="EMBL" id="KAK8835805.1"/>
    </source>
</evidence>
<comment type="caution">
    <text evidence="2">The sequence shown here is derived from an EMBL/GenBank/DDBJ whole genome shotgun (WGS) entry which is preliminary data.</text>
</comment>
<dbReference type="CDD" id="cd00030">
    <property type="entry name" value="C2"/>
    <property type="match status" value="1"/>
</dbReference>
<organism evidence="2 3">
    <name type="scientific">Tritrichomonas musculus</name>
    <dbReference type="NCBI Taxonomy" id="1915356"/>
    <lineage>
        <taxon>Eukaryota</taxon>
        <taxon>Metamonada</taxon>
        <taxon>Parabasalia</taxon>
        <taxon>Tritrichomonadida</taxon>
        <taxon>Tritrichomonadidae</taxon>
        <taxon>Tritrichomonas</taxon>
    </lineage>
</organism>
<evidence type="ECO:0000259" key="1">
    <source>
        <dbReference type="PROSITE" id="PS50004"/>
    </source>
</evidence>
<dbReference type="SMART" id="SM00239">
    <property type="entry name" value="C2"/>
    <property type="match status" value="1"/>
</dbReference>
<accession>A0ABR2GRE1</accession>
<protein>
    <recommendedName>
        <fullName evidence="1">C2 domain-containing protein</fullName>
    </recommendedName>
</protein>
<evidence type="ECO:0000313" key="3">
    <source>
        <dbReference type="Proteomes" id="UP001470230"/>
    </source>
</evidence>
<dbReference type="PROSITE" id="PS50004">
    <property type="entry name" value="C2"/>
    <property type="match status" value="1"/>
</dbReference>
<dbReference type="Proteomes" id="UP001470230">
    <property type="component" value="Unassembled WGS sequence"/>
</dbReference>
<reference evidence="2 3" key="1">
    <citation type="submission" date="2024-04" db="EMBL/GenBank/DDBJ databases">
        <title>Tritrichomonas musculus Genome.</title>
        <authorList>
            <person name="Alves-Ferreira E."/>
            <person name="Grigg M."/>
            <person name="Lorenzi H."/>
            <person name="Galac M."/>
        </authorList>
    </citation>
    <scope>NUCLEOTIDE SEQUENCE [LARGE SCALE GENOMIC DNA]</scope>
    <source>
        <strain evidence="2 3">EAF2021</strain>
    </source>
</reference>
<dbReference type="InterPro" id="IPR035892">
    <property type="entry name" value="C2_domain_sf"/>
</dbReference>
<dbReference type="SUPFAM" id="SSF49562">
    <property type="entry name" value="C2 domain (Calcium/lipid-binding domain, CaLB)"/>
    <property type="match status" value="1"/>
</dbReference>
<name>A0ABR2GRE1_9EUKA</name>
<feature type="domain" description="C2" evidence="1">
    <location>
        <begin position="1"/>
        <end position="103"/>
    </location>
</feature>
<dbReference type="EMBL" id="JAPFFF010000075">
    <property type="protein sequence ID" value="KAK8835805.1"/>
    <property type="molecule type" value="Genomic_DNA"/>
</dbReference>
<gene>
    <name evidence="2" type="ORF">M9Y10_040630</name>
</gene>